<organism evidence="2 3">
    <name type="scientific">Patagioenas fasciata monilis</name>
    <dbReference type="NCBI Taxonomy" id="372326"/>
    <lineage>
        <taxon>Eukaryota</taxon>
        <taxon>Metazoa</taxon>
        <taxon>Chordata</taxon>
        <taxon>Craniata</taxon>
        <taxon>Vertebrata</taxon>
        <taxon>Euteleostomi</taxon>
        <taxon>Archelosauria</taxon>
        <taxon>Archosauria</taxon>
        <taxon>Dinosauria</taxon>
        <taxon>Saurischia</taxon>
        <taxon>Theropoda</taxon>
        <taxon>Coelurosauria</taxon>
        <taxon>Aves</taxon>
        <taxon>Neognathae</taxon>
        <taxon>Neoaves</taxon>
        <taxon>Columbimorphae</taxon>
        <taxon>Columbiformes</taxon>
        <taxon>Columbidae</taxon>
        <taxon>Patagioenas</taxon>
    </lineage>
</organism>
<evidence type="ECO:0000256" key="1">
    <source>
        <dbReference type="SAM" id="MobiDB-lite"/>
    </source>
</evidence>
<sequence length="78" mass="8764">MKAAQQKETGKNTENVTSNASWPNSDKHIDQEDAIEAYQGMCETNRKTEDWGYLNEDGELGLAYQGLKQVARSRRGSN</sequence>
<dbReference type="EMBL" id="LSYS01000451">
    <property type="protein sequence ID" value="OPJ90108.1"/>
    <property type="molecule type" value="Genomic_DNA"/>
</dbReference>
<keyword evidence="3" id="KW-1185">Reference proteome</keyword>
<dbReference type="Proteomes" id="UP000190648">
    <property type="component" value="Unassembled WGS sequence"/>
</dbReference>
<evidence type="ECO:0000313" key="3">
    <source>
        <dbReference type="Proteomes" id="UP000190648"/>
    </source>
</evidence>
<gene>
    <name evidence="2" type="ORF">AV530_014875</name>
</gene>
<name>A0A1V4L132_PATFA</name>
<proteinExistence type="predicted"/>
<comment type="caution">
    <text evidence="2">The sequence shown here is derived from an EMBL/GenBank/DDBJ whole genome shotgun (WGS) entry which is preliminary data.</text>
</comment>
<feature type="region of interest" description="Disordered" evidence="1">
    <location>
        <begin position="1"/>
        <end position="29"/>
    </location>
</feature>
<protein>
    <submittedName>
        <fullName evidence="2">Unconventional myosin-Vb-like</fullName>
    </submittedName>
</protein>
<feature type="compositionally biased region" description="Polar residues" evidence="1">
    <location>
        <begin position="12"/>
        <end position="24"/>
    </location>
</feature>
<dbReference type="AlphaFoldDB" id="A0A1V4L132"/>
<accession>A0A1V4L132</accession>
<evidence type="ECO:0000313" key="2">
    <source>
        <dbReference type="EMBL" id="OPJ90108.1"/>
    </source>
</evidence>
<dbReference type="STRING" id="372326.A0A1V4L132"/>
<reference evidence="2 3" key="1">
    <citation type="submission" date="2016-02" db="EMBL/GenBank/DDBJ databases">
        <title>Band-tailed pigeon sequencing and assembly.</title>
        <authorList>
            <person name="Soares A.E."/>
            <person name="Novak B.J."/>
            <person name="Rice E.S."/>
            <person name="O'Connell B."/>
            <person name="Chang D."/>
            <person name="Weber S."/>
            <person name="Shapiro B."/>
        </authorList>
    </citation>
    <scope>NUCLEOTIDE SEQUENCE [LARGE SCALE GENOMIC DNA]</scope>
    <source>
        <strain evidence="2">BTP2013</strain>
        <tissue evidence="2">Blood</tissue>
    </source>
</reference>